<keyword evidence="1" id="KW-0175">Coiled coil</keyword>
<dbReference type="Proteomes" id="UP000004775">
    <property type="component" value="Unassembled WGS sequence"/>
</dbReference>
<evidence type="ECO:0000256" key="1">
    <source>
        <dbReference type="SAM" id="Coils"/>
    </source>
</evidence>
<reference evidence="2 3" key="1">
    <citation type="submission" date="2012-04" db="EMBL/GenBank/DDBJ databases">
        <authorList>
            <person name="Genoscope - CEA"/>
        </authorList>
    </citation>
    <scope>NUCLEOTIDE SEQUENCE [LARGE SCALE GENOMIC DNA]</scope>
    <source>
        <strain evidence="2 3">9809</strain>
    </source>
</reference>
<dbReference type="EMBL" id="CAIO01000508">
    <property type="protein sequence ID" value="CCI29215.1"/>
    <property type="molecule type" value="Genomic_DNA"/>
</dbReference>
<proteinExistence type="predicted"/>
<evidence type="ECO:0000313" key="2">
    <source>
        <dbReference type="EMBL" id="CCI29215.1"/>
    </source>
</evidence>
<dbReference type="HOGENOM" id="CLU_191605_1_0_3"/>
<name>I4I4J1_MICAE</name>
<accession>I4I4J1</accession>
<dbReference type="AlphaFoldDB" id="I4I4J1"/>
<protein>
    <submittedName>
        <fullName evidence="2">Uncharacterized protein</fullName>
    </submittedName>
</protein>
<sequence>MWGSELVQQEKQRAEQEKQRAERLAAQLRSLGVEVDDSV</sequence>
<evidence type="ECO:0000313" key="3">
    <source>
        <dbReference type="Proteomes" id="UP000004775"/>
    </source>
</evidence>
<organism evidence="2 3">
    <name type="scientific">Microcystis aeruginosa PCC 9809</name>
    <dbReference type="NCBI Taxonomy" id="1160285"/>
    <lineage>
        <taxon>Bacteria</taxon>
        <taxon>Bacillati</taxon>
        <taxon>Cyanobacteriota</taxon>
        <taxon>Cyanophyceae</taxon>
        <taxon>Oscillatoriophycideae</taxon>
        <taxon>Chroococcales</taxon>
        <taxon>Microcystaceae</taxon>
        <taxon>Microcystis</taxon>
    </lineage>
</organism>
<feature type="coiled-coil region" evidence="1">
    <location>
        <begin position="4"/>
        <end position="34"/>
    </location>
</feature>
<gene>
    <name evidence="2" type="ORF">MICAH_5560012</name>
</gene>
<comment type="caution">
    <text evidence="2">The sequence shown here is derived from an EMBL/GenBank/DDBJ whole genome shotgun (WGS) entry which is preliminary data.</text>
</comment>